<dbReference type="GO" id="GO:0004674">
    <property type="term" value="F:protein serine/threonine kinase activity"/>
    <property type="evidence" value="ECO:0007669"/>
    <property type="project" value="TreeGrafter"/>
</dbReference>
<evidence type="ECO:0000259" key="4">
    <source>
        <dbReference type="PROSITE" id="PS50011"/>
    </source>
</evidence>
<organism evidence="5 6">
    <name type="scientific">Sphaerulina musiva (strain SO2202)</name>
    <name type="common">Poplar stem canker fungus</name>
    <name type="synonym">Septoria musiva</name>
    <dbReference type="NCBI Taxonomy" id="692275"/>
    <lineage>
        <taxon>Eukaryota</taxon>
        <taxon>Fungi</taxon>
        <taxon>Dikarya</taxon>
        <taxon>Ascomycota</taxon>
        <taxon>Pezizomycotina</taxon>
        <taxon>Dothideomycetes</taxon>
        <taxon>Dothideomycetidae</taxon>
        <taxon>Mycosphaerellales</taxon>
        <taxon>Mycosphaerellaceae</taxon>
        <taxon>Sphaerulina</taxon>
    </lineage>
</organism>
<reference evidence="5 6" key="1">
    <citation type="journal article" date="2012" name="PLoS Pathog.">
        <title>Diverse lifestyles and strategies of plant pathogenesis encoded in the genomes of eighteen Dothideomycetes fungi.</title>
        <authorList>
            <person name="Ohm R.A."/>
            <person name="Feau N."/>
            <person name="Henrissat B."/>
            <person name="Schoch C.L."/>
            <person name="Horwitz B.A."/>
            <person name="Barry K.W."/>
            <person name="Condon B.J."/>
            <person name="Copeland A.C."/>
            <person name="Dhillon B."/>
            <person name="Glaser F."/>
            <person name="Hesse C.N."/>
            <person name="Kosti I."/>
            <person name="LaButti K."/>
            <person name="Lindquist E.A."/>
            <person name="Lucas S."/>
            <person name="Salamov A.A."/>
            <person name="Bradshaw R.E."/>
            <person name="Ciuffetti L."/>
            <person name="Hamelin R.C."/>
            <person name="Kema G.H.J."/>
            <person name="Lawrence C."/>
            <person name="Scott J.A."/>
            <person name="Spatafora J.W."/>
            <person name="Turgeon B.G."/>
            <person name="de Wit P.J.G.M."/>
            <person name="Zhong S."/>
            <person name="Goodwin S.B."/>
            <person name="Grigoriev I.V."/>
        </authorList>
    </citation>
    <scope>NUCLEOTIDE SEQUENCE [LARGE SCALE GENOMIC DNA]</scope>
    <source>
        <strain evidence="5 6">SO2202</strain>
    </source>
</reference>
<feature type="domain" description="Protein kinase" evidence="4">
    <location>
        <begin position="79"/>
        <end position="359"/>
    </location>
</feature>
<dbReference type="STRING" id="692275.N1QMW5"/>
<keyword evidence="2" id="KW-0067">ATP-binding</keyword>
<name>N1QMW5_SPHMS</name>
<keyword evidence="6" id="KW-1185">Reference proteome</keyword>
<dbReference type="OMA" id="WHESSKA"/>
<proteinExistence type="predicted"/>
<keyword evidence="5" id="KW-0808">Transferase</keyword>
<protein>
    <submittedName>
        <fullName evidence="5">Pkinase-domain-containing protein</fullName>
    </submittedName>
</protein>
<dbReference type="GO" id="GO:0035556">
    <property type="term" value="P:intracellular signal transduction"/>
    <property type="evidence" value="ECO:0007669"/>
    <property type="project" value="TreeGrafter"/>
</dbReference>
<keyword evidence="5" id="KW-0418">Kinase</keyword>
<dbReference type="Pfam" id="PF00069">
    <property type="entry name" value="Pkinase"/>
    <property type="match status" value="1"/>
</dbReference>
<dbReference type="InterPro" id="IPR008271">
    <property type="entry name" value="Ser/Thr_kinase_AS"/>
</dbReference>
<dbReference type="EMBL" id="KB456260">
    <property type="protein sequence ID" value="EMF16899.1"/>
    <property type="molecule type" value="Genomic_DNA"/>
</dbReference>
<accession>N1QMW5</accession>
<evidence type="ECO:0000256" key="1">
    <source>
        <dbReference type="ARBA" id="ARBA00022741"/>
    </source>
</evidence>
<dbReference type="InterPro" id="IPR000719">
    <property type="entry name" value="Prot_kinase_dom"/>
</dbReference>
<evidence type="ECO:0000256" key="3">
    <source>
        <dbReference type="SAM" id="MobiDB-lite"/>
    </source>
</evidence>
<dbReference type="GeneID" id="27899982"/>
<dbReference type="PANTHER" id="PTHR24346:SF110">
    <property type="entry name" value="NON-SPECIFIC SERINE_THREONINE PROTEIN KINASE"/>
    <property type="match status" value="1"/>
</dbReference>
<sequence length="471" mass="53486">MGPDSDPVRQTSSSLPHNESLEPNGNLTVRSNEYPISPKNKHISRIASDDARDSKRNSAISTASTTASSVRRKTYIGHWQLGKTIGKGGCSRVRVVRHRHRDQYGAVKIITRSVAESTRAQSLANLIESTKLSPGLSAVGYKPIPYGLEREIAVMKLLEHPNIVQLYDVWENRNELYLIMEYVKGGELFHYVDERKGLPEDETVYIFRQIVSALLYCHRLLICHRDLKPENILLDREKLTVKLIDFGMAALQPQGRLLSTPCGSPHYAAPEVVSSRPYDGPQADVWSCGVILYVMLTGTTPFNYDHNNDIRALFRDITAARYIMPKDLSYEAQDLLGRIFIPNPAQRLTMDEVWDHPLLHKFDAEFGLDGPDGTKEAAVGKPPSIDEWRVKRIQDIDREILSNMRTLWHSETEQSLIQKLLDKNELNQEKLFYAALLKHKEETLESYDGGADDISYSAIFYHERRTSAPEL</sequence>
<feature type="compositionally biased region" description="Polar residues" evidence="3">
    <location>
        <begin position="8"/>
        <end position="31"/>
    </location>
</feature>
<dbReference type="Proteomes" id="UP000016931">
    <property type="component" value="Unassembled WGS sequence"/>
</dbReference>
<dbReference type="PROSITE" id="PS00108">
    <property type="entry name" value="PROTEIN_KINASE_ST"/>
    <property type="match status" value="1"/>
</dbReference>
<dbReference type="InterPro" id="IPR011009">
    <property type="entry name" value="Kinase-like_dom_sf"/>
</dbReference>
<dbReference type="GO" id="GO:0005524">
    <property type="term" value="F:ATP binding"/>
    <property type="evidence" value="ECO:0007669"/>
    <property type="project" value="UniProtKB-KW"/>
</dbReference>
<dbReference type="HOGENOM" id="CLU_000288_63_0_1"/>
<gene>
    <name evidence="5" type="ORF">SEPMUDRAFT_137634</name>
</gene>
<evidence type="ECO:0000313" key="5">
    <source>
        <dbReference type="EMBL" id="EMF16899.1"/>
    </source>
</evidence>
<dbReference type="Gene3D" id="1.10.510.10">
    <property type="entry name" value="Transferase(Phosphotransferase) domain 1"/>
    <property type="match status" value="1"/>
</dbReference>
<dbReference type="SMART" id="SM00220">
    <property type="entry name" value="S_TKc"/>
    <property type="match status" value="1"/>
</dbReference>
<dbReference type="RefSeq" id="XP_016765020.1">
    <property type="nucleotide sequence ID" value="XM_016902845.1"/>
</dbReference>
<dbReference type="OrthoDB" id="504170at2759"/>
<evidence type="ECO:0000313" key="6">
    <source>
        <dbReference type="Proteomes" id="UP000016931"/>
    </source>
</evidence>
<dbReference type="PROSITE" id="PS50011">
    <property type="entry name" value="PROTEIN_KINASE_DOM"/>
    <property type="match status" value="1"/>
</dbReference>
<evidence type="ECO:0000256" key="2">
    <source>
        <dbReference type="ARBA" id="ARBA00022840"/>
    </source>
</evidence>
<dbReference type="AlphaFoldDB" id="N1QMW5"/>
<keyword evidence="1" id="KW-0547">Nucleotide-binding</keyword>
<dbReference type="FunFam" id="1.10.510.10:FF:000571">
    <property type="entry name" value="Maternal embryonic leucine zipper kinase"/>
    <property type="match status" value="1"/>
</dbReference>
<dbReference type="eggNOG" id="KOG0588">
    <property type="taxonomic scope" value="Eukaryota"/>
</dbReference>
<dbReference type="GO" id="GO:0005737">
    <property type="term" value="C:cytoplasm"/>
    <property type="evidence" value="ECO:0007669"/>
    <property type="project" value="TreeGrafter"/>
</dbReference>
<dbReference type="PANTHER" id="PTHR24346">
    <property type="entry name" value="MAP/MICROTUBULE AFFINITY-REGULATING KINASE"/>
    <property type="match status" value="1"/>
</dbReference>
<feature type="compositionally biased region" description="Basic and acidic residues" evidence="3">
    <location>
        <begin position="47"/>
        <end position="56"/>
    </location>
</feature>
<dbReference type="SUPFAM" id="SSF56112">
    <property type="entry name" value="Protein kinase-like (PK-like)"/>
    <property type="match status" value="1"/>
</dbReference>
<feature type="region of interest" description="Disordered" evidence="3">
    <location>
        <begin position="1"/>
        <end position="65"/>
    </location>
</feature>